<feature type="region of interest" description="Disordered" evidence="1">
    <location>
        <begin position="1"/>
        <end position="49"/>
    </location>
</feature>
<dbReference type="InterPro" id="IPR032073">
    <property type="entry name" value="FNDC5_C"/>
</dbReference>
<feature type="transmembrane region" description="Helical" evidence="2">
    <location>
        <begin position="99"/>
        <end position="117"/>
    </location>
</feature>
<dbReference type="PhylomeDB" id="D6X011"/>
<keyword evidence="2" id="KW-1133">Transmembrane helix</keyword>
<gene>
    <name evidence="4" type="primary">AUGUSTUS-3.0.2_12755</name>
    <name evidence="4" type="ORF">TcasGA2_TC012755</name>
</gene>
<dbReference type="EMBL" id="KQ971372">
    <property type="protein sequence ID" value="EFA10507.1"/>
    <property type="molecule type" value="Genomic_DNA"/>
</dbReference>
<dbReference type="PANTHER" id="PTHR21104">
    <property type="entry name" value="FIBRONECTIN TYPE III DOMAIN-CONTAINING PROTEIN"/>
    <property type="match status" value="1"/>
</dbReference>
<evidence type="ECO:0000259" key="3">
    <source>
        <dbReference type="Pfam" id="PF16066"/>
    </source>
</evidence>
<sequence length="406" mass="45630">MLLQFARRTLGVPQKSESTRRRKLGRQRPAQSPSLDQATPDGHVHAEWDVGHGGTMEVEVREEASPGTKSGDSTALLVNNTPAYPMADGPVVIVRVEEVLLVVLVLMIWVAAIALFFNRWGKIRMLEPYQPKFHQQPHRPSCPLAPLSPPAPQVSNTLPRAQKPTTQRMSFSKYNVNAMTDPLSALPSPIIRRPRQNSVFVGSSTMAILNPPPRRVKSAIDIQHMVVNEHSPTSLTGSVIPILNRDRRPSITIERPRHRPSIAILDRPPPPAARYRRSSCFVERPSRPHRNFISFEHPIVERKMSINIERPSCSYHQQPIVSFEAHVEPAKVDLPPKLPKLSRSFEQPPKERTRPERMANSLDVSSVSFDRRSSIVEEDRSSPVFICLDETRITAPLLEGLKSSDV</sequence>
<reference evidence="4 5" key="2">
    <citation type="journal article" date="2010" name="Nucleic Acids Res.">
        <title>BeetleBase in 2010: revisions to provide comprehensive genomic information for Tribolium castaneum.</title>
        <authorList>
            <person name="Kim H.S."/>
            <person name="Murphy T."/>
            <person name="Xia J."/>
            <person name="Caragea D."/>
            <person name="Park Y."/>
            <person name="Beeman R.W."/>
            <person name="Lorenzen M.D."/>
            <person name="Butcher S."/>
            <person name="Manak J.R."/>
            <person name="Brown S.J."/>
        </authorList>
    </citation>
    <scope>NUCLEOTIDE SEQUENCE [LARGE SCALE GENOMIC DNA]</scope>
    <source>
        <strain evidence="4 5">Georgia GA2</strain>
    </source>
</reference>
<dbReference type="PANTHER" id="PTHR21104:SF1">
    <property type="entry name" value="FIBRONECTIN TYPE III DOMAIN-CONTAINING PROTEIN"/>
    <property type="match status" value="1"/>
</dbReference>
<organism evidence="4 5">
    <name type="scientific">Tribolium castaneum</name>
    <name type="common">Red flour beetle</name>
    <dbReference type="NCBI Taxonomy" id="7070"/>
    <lineage>
        <taxon>Eukaryota</taxon>
        <taxon>Metazoa</taxon>
        <taxon>Ecdysozoa</taxon>
        <taxon>Arthropoda</taxon>
        <taxon>Hexapoda</taxon>
        <taxon>Insecta</taxon>
        <taxon>Pterygota</taxon>
        <taxon>Neoptera</taxon>
        <taxon>Endopterygota</taxon>
        <taxon>Coleoptera</taxon>
        <taxon>Polyphaga</taxon>
        <taxon>Cucujiformia</taxon>
        <taxon>Tenebrionidae</taxon>
        <taxon>Tenebrionidae incertae sedis</taxon>
        <taxon>Tribolium</taxon>
    </lineage>
</organism>
<evidence type="ECO:0000256" key="2">
    <source>
        <dbReference type="SAM" id="Phobius"/>
    </source>
</evidence>
<feature type="compositionally biased region" description="Basic and acidic residues" evidence="1">
    <location>
        <begin position="348"/>
        <end position="357"/>
    </location>
</feature>
<dbReference type="InParanoid" id="D6X011"/>
<accession>D6X011</accession>
<keyword evidence="5" id="KW-1185">Reference proteome</keyword>
<keyword evidence="2" id="KW-0472">Membrane</keyword>
<dbReference type="Proteomes" id="UP000007266">
    <property type="component" value="Linkage group 9"/>
</dbReference>
<dbReference type="GO" id="GO:0016239">
    <property type="term" value="P:positive regulation of macroautophagy"/>
    <property type="evidence" value="ECO:0000318"/>
    <property type="project" value="GO_Central"/>
</dbReference>
<protein>
    <recommendedName>
        <fullName evidence="3">Fibronectin type III domain-containing protein</fullName>
    </recommendedName>
</protein>
<evidence type="ECO:0000313" key="5">
    <source>
        <dbReference type="Proteomes" id="UP000007266"/>
    </source>
</evidence>
<dbReference type="Pfam" id="PF16066">
    <property type="entry name" value="DUF4808"/>
    <property type="match status" value="1"/>
</dbReference>
<feature type="domain" description="Fibronectin type III" evidence="3">
    <location>
        <begin position="93"/>
        <end position="226"/>
    </location>
</feature>
<feature type="region of interest" description="Disordered" evidence="1">
    <location>
        <begin position="338"/>
        <end position="362"/>
    </location>
</feature>
<keyword evidence="2" id="KW-0812">Transmembrane</keyword>
<evidence type="ECO:0000313" key="4">
    <source>
        <dbReference type="EMBL" id="EFA10507.1"/>
    </source>
</evidence>
<dbReference type="HOGENOM" id="CLU_678506_0_0_1"/>
<dbReference type="eggNOG" id="ENOG502S3VV">
    <property type="taxonomic scope" value="Eukaryota"/>
</dbReference>
<proteinExistence type="predicted"/>
<evidence type="ECO:0000256" key="1">
    <source>
        <dbReference type="SAM" id="MobiDB-lite"/>
    </source>
</evidence>
<name>D6X011_TRICA</name>
<dbReference type="AlphaFoldDB" id="D6X011"/>
<reference evidence="4 5" key="1">
    <citation type="journal article" date="2008" name="Nature">
        <title>The genome of the model beetle and pest Tribolium castaneum.</title>
        <authorList>
            <consortium name="Tribolium Genome Sequencing Consortium"/>
            <person name="Richards S."/>
            <person name="Gibbs R.A."/>
            <person name="Weinstock G.M."/>
            <person name="Brown S.J."/>
            <person name="Denell R."/>
            <person name="Beeman R.W."/>
            <person name="Gibbs R."/>
            <person name="Beeman R.W."/>
            <person name="Brown S.J."/>
            <person name="Bucher G."/>
            <person name="Friedrich M."/>
            <person name="Grimmelikhuijzen C.J."/>
            <person name="Klingler M."/>
            <person name="Lorenzen M."/>
            <person name="Richards S."/>
            <person name="Roth S."/>
            <person name="Schroder R."/>
            <person name="Tautz D."/>
            <person name="Zdobnov E.M."/>
            <person name="Muzny D."/>
            <person name="Gibbs R.A."/>
            <person name="Weinstock G.M."/>
            <person name="Attaway T."/>
            <person name="Bell S."/>
            <person name="Buhay C.J."/>
            <person name="Chandrabose M.N."/>
            <person name="Chavez D."/>
            <person name="Clerk-Blankenburg K.P."/>
            <person name="Cree A."/>
            <person name="Dao M."/>
            <person name="Davis C."/>
            <person name="Chacko J."/>
            <person name="Dinh H."/>
            <person name="Dugan-Rocha S."/>
            <person name="Fowler G."/>
            <person name="Garner T.T."/>
            <person name="Garnes J."/>
            <person name="Gnirke A."/>
            <person name="Hawes A."/>
            <person name="Hernandez J."/>
            <person name="Hines S."/>
            <person name="Holder M."/>
            <person name="Hume J."/>
            <person name="Jhangiani S.N."/>
            <person name="Joshi V."/>
            <person name="Khan Z.M."/>
            <person name="Jackson L."/>
            <person name="Kovar C."/>
            <person name="Kowis A."/>
            <person name="Lee S."/>
            <person name="Lewis L.R."/>
            <person name="Margolis J."/>
            <person name="Morgan M."/>
            <person name="Nazareth L.V."/>
            <person name="Nguyen N."/>
            <person name="Okwuonu G."/>
            <person name="Parker D."/>
            <person name="Richards S."/>
            <person name="Ruiz S.J."/>
            <person name="Santibanez J."/>
            <person name="Savard J."/>
            <person name="Scherer S.E."/>
            <person name="Schneider B."/>
            <person name="Sodergren E."/>
            <person name="Tautz D."/>
            <person name="Vattahil S."/>
            <person name="Villasana D."/>
            <person name="White C.S."/>
            <person name="Wright R."/>
            <person name="Park Y."/>
            <person name="Beeman R.W."/>
            <person name="Lord J."/>
            <person name="Oppert B."/>
            <person name="Lorenzen M."/>
            <person name="Brown S."/>
            <person name="Wang L."/>
            <person name="Savard J."/>
            <person name="Tautz D."/>
            <person name="Richards S."/>
            <person name="Weinstock G."/>
            <person name="Gibbs R.A."/>
            <person name="Liu Y."/>
            <person name="Worley K."/>
            <person name="Weinstock G."/>
            <person name="Elsik C.G."/>
            <person name="Reese J.T."/>
            <person name="Elhaik E."/>
            <person name="Landan G."/>
            <person name="Graur D."/>
            <person name="Arensburger P."/>
            <person name="Atkinson P."/>
            <person name="Beeman R.W."/>
            <person name="Beidler J."/>
            <person name="Brown S.J."/>
            <person name="Demuth J.P."/>
            <person name="Drury D.W."/>
            <person name="Du Y.Z."/>
            <person name="Fujiwara H."/>
            <person name="Lorenzen M."/>
            <person name="Maselli V."/>
            <person name="Osanai M."/>
            <person name="Park Y."/>
            <person name="Robertson H.M."/>
            <person name="Tu Z."/>
            <person name="Wang J.J."/>
            <person name="Wang S."/>
            <person name="Richards S."/>
            <person name="Song H."/>
            <person name="Zhang L."/>
            <person name="Sodergren E."/>
            <person name="Werner D."/>
            <person name="Stanke M."/>
            <person name="Morgenstern B."/>
            <person name="Solovyev V."/>
            <person name="Kosarev P."/>
            <person name="Brown G."/>
            <person name="Chen H.C."/>
            <person name="Ermolaeva O."/>
            <person name="Hlavina W."/>
            <person name="Kapustin Y."/>
            <person name="Kiryutin B."/>
            <person name="Kitts P."/>
            <person name="Maglott D."/>
            <person name="Pruitt K."/>
            <person name="Sapojnikov V."/>
            <person name="Souvorov A."/>
            <person name="Mackey A.J."/>
            <person name="Waterhouse R.M."/>
            <person name="Wyder S."/>
            <person name="Zdobnov E.M."/>
            <person name="Zdobnov E.M."/>
            <person name="Wyder S."/>
            <person name="Kriventseva E.V."/>
            <person name="Kadowaki T."/>
            <person name="Bork P."/>
            <person name="Aranda M."/>
            <person name="Bao R."/>
            <person name="Beermann A."/>
            <person name="Berns N."/>
            <person name="Bolognesi R."/>
            <person name="Bonneton F."/>
            <person name="Bopp D."/>
            <person name="Brown S.J."/>
            <person name="Bucher G."/>
            <person name="Butts T."/>
            <person name="Chaumot A."/>
            <person name="Denell R.E."/>
            <person name="Ferrier D.E."/>
            <person name="Friedrich M."/>
            <person name="Gordon C.M."/>
            <person name="Jindra M."/>
            <person name="Klingler M."/>
            <person name="Lan Q."/>
            <person name="Lattorff H.M."/>
            <person name="Laudet V."/>
            <person name="von Levetsow C."/>
            <person name="Liu Z."/>
            <person name="Lutz R."/>
            <person name="Lynch J.A."/>
            <person name="da Fonseca R.N."/>
            <person name="Posnien N."/>
            <person name="Reuter R."/>
            <person name="Roth S."/>
            <person name="Savard J."/>
            <person name="Schinko J.B."/>
            <person name="Schmitt C."/>
            <person name="Schoppmeier M."/>
            <person name="Schroder R."/>
            <person name="Shippy T.D."/>
            <person name="Simonnet F."/>
            <person name="Marques-Souza H."/>
            <person name="Tautz D."/>
            <person name="Tomoyasu Y."/>
            <person name="Trauner J."/>
            <person name="Van der Zee M."/>
            <person name="Vervoort M."/>
            <person name="Wittkopp N."/>
            <person name="Wimmer E.A."/>
            <person name="Yang X."/>
            <person name="Jones A.K."/>
            <person name="Sattelle D.B."/>
            <person name="Ebert P.R."/>
            <person name="Nelson D."/>
            <person name="Scott J.G."/>
            <person name="Beeman R.W."/>
            <person name="Muthukrishnan S."/>
            <person name="Kramer K.J."/>
            <person name="Arakane Y."/>
            <person name="Beeman R.W."/>
            <person name="Zhu Q."/>
            <person name="Hogenkamp D."/>
            <person name="Dixit R."/>
            <person name="Oppert B."/>
            <person name="Jiang H."/>
            <person name="Zou Z."/>
            <person name="Marshall J."/>
            <person name="Elpidina E."/>
            <person name="Vinokurov K."/>
            <person name="Oppert C."/>
            <person name="Zou Z."/>
            <person name="Evans J."/>
            <person name="Lu Z."/>
            <person name="Zhao P."/>
            <person name="Sumathipala N."/>
            <person name="Altincicek B."/>
            <person name="Vilcinskas A."/>
            <person name="Williams M."/>
            <person name="Hultmark D."/>
            <person name="Hetru C."/>
            <person name="Jiang H."/>
            <person name="Grimmelikhuijzen C.J."/>
            <person name="Hauser F."/>
            <person name="Cazzamali G."/>
            <person name="Williamson M."/>
            <person name="Park Y."/>
            <person name="Li B."/>
            <person name="Tanaka Y."/>
            <person name="Predel R."/>
            <person name="Neupert S."/>
            <person name="Schachtner J."/>
            <person name="Verleyen P."/>
            <person name="Raible F."/>
            <person name="Bork P."/>
            <person name="Friedrich M."/>
            <person name="Walden K.K."/>
            <person name="Robertson H.M."/>
            <person name="Angeli S."/>
            <person name="Foret S."/>
            <person name="Bucher G."/>
            <person name="Schuetz S."/>
            <person name="Maleszka R."/>
            <person name="Wimmer E.A."/>
            <person name="Beeman R.W."/>
            <person name="Lorenzen M."/>
            <person name="Tomoyasu Y."/>
            <person name="Miller S.C."/>
            <person name="Grossmann D."/>
            <person name="Bucher G."/>
        </authorList>
    </citation>
    <scope>NUCLEOTIDE SEQUENCE [LARGE SCALE GENOMIC DNA]</scope>
    <source>
        <strain evidence="4 5">Georgia GA2</strain>
    </source>
</reference>